<organism evidence="3 4">
    <name type="scientific">Eiseniibacteriota bacterium</name>
    <dbReference type="NCBI Taxonomy" id="2212470"/>
    <lineage>
        <taxon>Bacteria</taxon>
        <taxon>Candidatus Eiseniibacteriota</taxon>
    </lineage>
</organism>
<feature type="domain" description="Phosphodiester glycosidase" evidence="2">
    <location>
        <begin position="106"/>
        <end position="288"/>
    </location>
</feature>
<proteinExistence type="predicted"/>
<dbReference type="InterPro" id="IPR018711">
    <property type="entry name" value="NAGPA"/>
</dbReference>
<reference evidence="3 4" key="1">
    <citation type="journal article" date="2019" name="Nat. Microbiol.">
        <title>Mediterranean grassland soil C-N compound turnover is dependent on rainfall and depth, and is mediated by genomically divergent microorganisms.</title>
        <authorList>
            <person name="Diamond S."/>
            <person name="Andeer P.F."/>
            <person name="Li Z."/>
            <person name="Crits-Christoph A."/>
            <person name="Burstein D."/>
            <person name="Anantharaman K."/>
            <person name="Lane K.R."/>
            <person name="Thomas B.C."/>
            <person name="Pan C."/>
            <person name="Northen T.R."/>
            <person name="Banfield J.F."/>
        </authorList>
    </citation>
    <scope>NUCLEOTIDE SEQUENCE [LARGE SCALE GENOMIC DNA]</scope>
    <source>
        <strain evidence="3">WS_3</strain>
    </source>
</reference>
<sequence>MIGPLVAAAILAGTGSGGFAAAGPVAAASGAHRADSDAPRASPIEWRPVIAGVTYAAIPIPRAVPLGDPHLHVVRIDPRKARLRAAMASEVDGRRRTAAEWCAGSNLAVAINLGMFQGAPLSNVGYARQGKHLDNSRWNAYRSALVFGARRSGIPPARLIDLDQPGARRQTEEYEVAVQNLRLIEAPGRSVWSRQTRRWSEAAIGMDAQGEILFLFCRSPFTMFEFNRLLLSLPLRVTRAMHVEGGPEASLSIHAGGWNLDLCGSYETGFREDDGETHAWPIPNVVGVEAVP</sequence>
<keyword evidence="3" id="KW-0378">Hydrolase</keyword>
<feature type="chain" id="PRO_5021748658" evidence="1">
    <location>
        <begin position="21"/>
        <end position="292"/>
    </location>
</feature>
<feature type="signal peptide" evidence="1">
    <location>
        <begin position="1"/>
        <end position="20"/>
    </location>
</feature>
<accession>A0A538SJ96</accession>
<comment type="caution">
    <text evidence="3">The sequence shown here is derived from an EMBL/GenBank/DDBJ whole genome shotgun (WGS) entry which is preliminary data.</text>
</comment>
<dbReference type="EMBL" id="VBOT01000071">
    <property type="protein sequence ID" value="TMQ51443.1"/>
    <property type="molecule type" value="Genomic_DNA"/>
</dbReference>
<name>A0A538SJ96_UNCEI</name>
<gene>
    <name evidence="3" type="ORF">E6K73_05600</name>
</gene>
<protein>
    <submittedName>
        <fullName evidence="3">Phosphodiester glycosidase family protein</fullName>
    </submittedName>
</protein>
<dbReference type="GO" id="GO:0016798">
    <property type="term" value="F:hydrolase activity, acting on glycosyl bonds"/>
    <property type="evidence" value="ECO:0007669"/>
    <property type="project" value="UniProtKB-KW"/>
</dbReference>
<keyword evidence="1" id="KW-0732">Signal</keyword>
<dbReference type="AlphaFoldDB" id="A0A538SJ96"/>
<evidence type="ECO:0000256" key="1">
    <source>
        <dbReference type="SAM" id="SignalP"/>
    </source>
</evidence>
<evidence type="ECO:0000259" key="2">
    <source>
        <dbReference type="Pfam" id="PF09992"/>
    </source>
</evidence>
<dbReference type="Proteomes" id="UP000320184">
    <property type="component" value="Unassembled WGS sequence"/>
</dbReference>
<evidence type="ECO:0000313" key="4">
    <source>
        <dbReference type="Proteomes" id="UP000320184"/>
    </source>
</evidence>
<dbReference type="Pfam" id="PF09992">
    <property type="entry name" value="NAGPA"/>
    <property type="match status" value="1"/>
</dbReference>
<keyword evidence="3" id="KW-0326">Glycosidase</keyword>
<evidence type="ECO:0000313" key="3">
    <source>
        <dbReference type="EMBL" id="TMQ51443.1"/>
    </source>
</evidence>